<comment type="caution">
    <text evidence="1">The sequence shown here is derived from an EMBL/GenBank/DDBJ whole genome shotgun (WGS) entry which is preliminary data.</text>
</comment>
<sequence>MPFHPLSHAHISRPATRARLLRLLVFVLGVLLLWASGCSATHAHDSHAQSRPSASADLVPLASSDTERAMPHEPHPHSGAHCAPDVVSQVPPQARQLFTDTAVIAVFAGVAAGVTAAVAGQQWVARHGGSRPRIRRSGRSTLAVVCRWRI</sequence>
<proteinExistence type="predicted"/>
<reference evidence="1 2" key="1">
    <citation type="submission" date="2018-11" db="EMBL/GenBank/DDBJ databases">
        <title>The Potential of Streptomyces as Biocontrol Agents against the Tomato grey mould, Botrytis cinerea (Gray mold) Frontiers in Microbiology.</title>
        <authorList>
            <person name="Li D."/>
        </authorList>
    </citation>
    <scope>NUCLEOTIDE SEQUENCE [LARGE SCALE GENOMIC DNA]</scope>
    <source>
        <strain evidence="1 2">NEAU-LD23</strain>
    </source>
</reference>
<protein>
    <submittedName>
        <fullName evidence="1">Uncharacterized protein</fullName>
    </submittedName>
</protein>
<dbReference type="RefSeq" id="WP_123108775.1">
    <property type="nucleotide sequence ID" value="NZ_RIBZ01000886.1"/>
</dbReference>
<dbReference type="Proteomes" id="UP000275401">
    <property type="component" value="Unassembled WGS sequence"/>
</dbReference>
<evidence type="ECO:0000313" key="1">
    <source>
        <dbReference type="EMBL" id="RNF77670.1"/>
    </source>
</evidence>
<keyword evidence="2" id="KW-1185">Reference proteome</keyword>
<dbReference type="AlphaFoldDB" id="A0A3M8SFT1"/>
<accession>A0A3M8SFT1</accession>
<gene>
    <name evidence="1" type="ORF">EEJ42_49950</name>
</gene>
<evidence type="ECO:0000313" key="2">
    <source>
        <dbReference type="Proteomes" id="UP000275401"/>
    </source>
</evidence>
<name>A0A3M8SFT1_9ACTN</name>
<dbReference type="EMBL" id="RIBZ01000886">
    <property type="protein sequence ID" value="RNF77670.1"/>
    <property type="molecule type" value="Genomic_DNA"/>
</dbReference>
<organism evidence="1 2">
    <name type="scientific">Streptomyces botrytidirepellens</name>
    <dbReference type="NCBI Taxonomy" id="2486417"/>
    <lineage>
        <taxon>Bacteria</taxon>
        <taxon>Bacillati</taxon>
        <taxon>Actinomycetota</taxon>
        <taxon>Actinomycetes</taxon>
        <taxon>Kitasatosporales</taxon>
        <taxon>Streptomycetaceae</taxon>
        <taxon>Streptomyces</taxon>
    </lineage>
</organism>